<keyword evidence="3" id="KW-1185">Reference proteome</keyword>
<evidence type="ECO:0000313" key="3">
    <source>
        <dbReference type="Proteomes" id="UP000517916"/>
    </source>
</evidence>
<comment type="caution">
    <text evidence="2">The sequence shown here is derived from an EMBL/GenBank/DDBJ whole genome shotgun (WGS) entry which is preliminary data.</text>
</comment>
<gene>
    <name evidence="2" type="ORF">BC739_009374</name>
</gene>
<proteinExistence type="predicted"/>
<feature type="region of interest" description="Disordered" evidence="1">
    <location>
        <begin position="79"/>
        <end position="101"/>
    </location>
</feature>
<sequence>MDTPRVLTLTFKLQVPSGLRANIHFPRIESAIAAFTGAVQGLAGTVFPWADRLQVQQSWSYEWFATTTDIDLPQTAKNTVAPKAEPAADAEVEATTAGERA</sequence>
<name>A0ABR6BZJ0_9PSEU</name>
<dbReference type="RefSeq" id="WP_182840643.1">
    <property type="nucleotide sequence ID" value="NZ_BAAABQ010000083.1"/>
</dbReference>
<reference evidence="2 3" key="1">
    <citation type="submission" date="2020-08" db="EMBL/GenBank/DDBJ databases">
        <title>Genomic Encyclopedia of Archaeal and Bacterial Type Strains, Phase II (KMG-II): from individual species to whole genera.</title>
        <authorList>
            <person name="Goeker M."/>
        </authorList>
    </citation>
    <scope>NUCLEOTIDE SEQUENCE [LARGE SCALE GENOMIC DNA]</scope>
    <source>
        <strain evidence="2 3">DSM 43850</strain>
    </source>
</reference>
<dbReference type="Proteomes" id="UP000517916">
    <property type="component" value="Unassembled WGS sequence"/>
</dbReference>
<protein>
    <submittedName>
        <fullName evidence="2">Uncharacterized protein</fullName>
    </submittedName>
</protein>
<evidence type="ECO:0000313" key="2">
    <source>
        <dbReference type="EMBL" id="MBA8932115.1"/>
    </source>
</evidence>
<dbReference type="EMBL" id="JACJID010000011">
    <property type="protein sequence ID" value="MBA8932115.1"/>
    <property type="molecule type" value="Genomic_DNA"/>
</dbReference>
<organism evidence="2 3">
    <name type="scientific">Kutzneria viridogrisea</name>
    <dbReference type="NCBI Taxonomy" id="47990"/>
    <lineage>
        <taxon>Bacteria</taxon>
        <taxon>Bacillati</taxon>
        <taxon>Actinomycetota</taxon>
        <taxon>Actinomycetes</taxon>
        <taxon>Pseudonocardiales</taxon>
        <taxon>Pseudonocardiaceae</taxon>
        <taxon>Kutzneria</taxon>
    </lineage>
</organism>
<accession>A0ABR6BZJ0</accession>
<evidence type="ECO:0000256" key="1">
    <source>
        <dbReference type="SAM" id="MobiDB-lite"/>
    </source>
</evidence>